<keyword evidence="2" id="KW-1185">Reference proteome</keyword>
<proteinExistence type="predicted"/>
<evidence type="ECO:0000313" key="1">
    <source>
        <dbReference type="EMBL" id="MFH5253655.1"/>
    </source>
</evidence>
<organism evidence="1 2">
    <name type="scientific">Burkholderia semiarida</name>
    <dbReference type="NCBI Taxonomy" id="2843303"/>
    <lineage>
        <taxon>Bacteria</taxon>
        <taxon>Pseudomonadati</taxon>
        <taxon>Pseudomonadota</taxon>
        <taxon>Betaproteobacteria</taxon>
        <taxon>Burkholderiales</taxon>
        <taxon>Burkholderiaceae</taxon>
        <taxon>Burkholderia</taxon>
        <taxon>Burkholderia cepacia complex</taxon>
    </lineage>
</organism>
<reference evidence="1 2" key="1">
    <citation type="submission" date="2024-10" db="EMBL/GenBank/DDBJ databases">
        <title>Burkholderia semiarida in Mexico.</title>
        <authorList>
            <person name="Estrada P."/>
        </authorList>
    </citation>
    <scope>NUCLEOTIDE SEQUENCE [LARGE SCALE GENOMIC DNA]</scope>
    <source>
        <strain evidence="1 2">CLM7-1</strain>
    </source>
</reference>
<accession>A0ABW7L7W7</accession>
<dbReference type="Proteomes" id="UP001609186">
    <property type="component" value="Unassembled WGS sequence"/>
</dbReference>
<name>A0ABW7L7W7_9BURK</name>
<dbReference type="RefSeq" id="WP_395130113.1">
    <property type="nucleotide sequence ID" value="NZ_JBIMPM010000025.1"/>
</dbReference>
<evidence type="ECO:0000313" key="2">
    <source>
        <dbReference type="Proteomes" id="UP001609186"/>
    </source>
</evidence>
<gene>
    <name evidence="1" type="ORF">ACGTRS_20745</name>
</gene>
<comment type="caution">
    <text evidence="1">The sequence shown here is derived from an EMBL/GenBank/DDBJ whole genome shotgun (WGS) entry which is preliminary data.</text>
</comment>
<dbReference type="EMBL" id="JBIMPM010000025">
    <property type="protein sequence ID" value="MFH5253655.1"/>
    <property type="molecule type" value="Genomic_DNA"/>
</dbReference>
<protein>
    <submittedName>
        <fullName evidence="1">Uncharacterized protein</fullName>
    </submittedName>
</protein>
<sequence length="309" mass="33826">MNLWQRVPASANSKWRVRGRSFHPIVLVVDRSGRVREFVVFHRRFKLGCSRFACIVAVTTILAPVAAHAQVEAGGAATHVAAAVDHGTSAARPIVGDDPVAIREALQKLHVDTLPPSLRDRIRGAVSGAAGRHGPDPDLAAVGLDRDVTFVVPVRYGLRYRSRPHLLTLDVDLFDAERDGRAGILLRRVTTGPRGRGLVIAPEAKAKGYIQHVDIIELDAGQGKKTTVRSRMRLSAAEYARTQGDFALVFSGRLVRPYLTEQTEHADPSIEEPTDISTRISTLHMDLRDIWLVSPSSGVVVSKKLRLSK</sequence>